<dbReference type="OrthoDB" id="305508at2157"/>
<reference evidence="2" key="1">
    <citation type="submission" date="2016-10" db="EMBL/GenBank/DDBJ databases">
        <authorList>
            <person name="de Groot N.N."/>
        </authorList>
    </citation>
    <scope>NUCLEOTIDE SEQUENCE [LARGE SCALE GENOMIC DNA]</scope>
    <source>
        <strain evidence="2">CGMCC 1.10118</strain>
    </source>
</reference>
<dbReference type="STRING" id="660517.SAMN04487946_101104"/>
<name>A0A1H3CMN7_9EURY</name>
<evidence type="ECO:0000313" key="2">
    <source>
        <dbReference type="EMBL" id="SDX55512.1"/>
    </source>
</evidence>
<dbReference type="EMBL" id="FNPB01000001">
    <property type="protein sequence ID" value="SDX55512.1"/>
    <property type="molecule type" value="Genomic_DNA"/>
</dbReference>
<dbReference type="AlphaFoldDB" id="A0A1H3CMN7"/>
<dbReference type="Pfam" id="PF23993">
    <property type="entry name" value="DUF7311"/>
    <property type="match status" value="1"/>
</dbReference>
<evidence type="ECO:0000313" key="3">
    <source>
        <dbReference type="Proteomes" id="UP000199170"/>
    </source>
</evidence>
<organism evidence="2 3">
    <name type="scientific">Halobellus clavatus</name>
    <dbReference type="NCBI Taxonomy" id="660517"/>
    <lineage>
        <taxon>Archaea</taxon>
        <taxon>Methanobacteriati</taxon>
        <taxon>Methanobacteriota</taxon>
        <taxon>Stenosarchaea group</taxon>
        <taxon>Halobacteria</taxon>
        <taxon>Halobacteriales</taxon>
        <taxon>Haloferacaceae</taxon>
        <taxon>Halobellus</taxon>
    </lineage>
</organism>
<gene>
    <name evidence="2" type="ORF">SAMN04487946_101104</name>
</gene>
<feature type="domain" description="DUF7311" evidence="1">
    <location>
        <begin position="1"/>
        <end position="150"/>
    </location>
</feature>
<proteinExistence type="predicted"/>
<evidence type="ECO:0000259" key="1">
    <source>
        <dbReference type="Pfam" id="PF23993"/>
    </source>
</evidence>
<sequence length="156" mass="16126">MIRLVVAAVLTVATLAAALPAVENASATHTTDRIENAADRIERAGRGLASTNDAVETRRSAATRRVAVSIPQESWTTAAPAFVAVGGRPGGPGNRSVVTYALRSSPTRIRGLSLPVRLRTPTGPIVFRTSGRHVVSLALVVDDRGPTLVAARGSGG</sequence>
<dbReference type="Proteomes" id="UP000199170">
    <property type="component" value="Unassembled WGS sequence"/>
</dbReference>
<accession>A0A1H3CMN7</accession>
<dbReference type="RefSeq" id="WP_089763973.1">
    <property type="nucleotide sequence ID" value="NZ_FNPB01000001.1"/>
</dbReference>
<dbReference type="InterPro" id="IPR055735">
    <property type="entry name" value="DUF7311"/>
</dbReference>
<protein>
    <recommendedName>
        <fullName evidence="1">DUF7311 domain-containing protein</fullName>
    </recommendedName>
</protein>
<keyword evidence="3" id="KW-1185">Reference proteome</keyword>